<sequence>MAETILEPDLPIVDPHHHLWDLRPLLPAFPTPRHPFLEAIAGAAYYDFDALREDVSGSGQTPSHRILATVFMECGAYYAADREDAMKPVGEVEYANGVAAQGASGLYGDYRPCAGIVGHADLTLGDAIAPVIEALIAAGNGRFKGIRHAGAWDADPEVLGPPFHAPEGLYRSDAFRAGFAAYSRFALNFDAWVLEPQLGDVLDLARAFPDQAIVLDHCGTPLGMGSYAGTLPENFDRWRSSIRAIAECLNVSVKLGGLAMSFCGMPDEGPAKGCGSEELATMWRPYIETCIEAFGTGRAMFESNYPVDRWGASYPVLWNAFKRLASGASAQEKRDLFCMNAARTYDIAHVLPSLQDLP</sequence>
<dbReference type="Pfam" id="PF04909">
    <property type="entry name" value="Amidohydro_2"/>
    <property type="match status" value="1"/>
</dbReference>
<feature type="domain" description="Amidohydrolase-related" evidence="2">
    <location>
        <begin position="13"/>
        <end position="347"/>
    </location>
</feature>
<organism evidence="3 4">
    <name type="scientific">Qipengyuania pelagi</name>
    <dbReference type="NCBI Taxonomy" id="994320"/>
    <lineage>
        <taxon>Bacteria</taxon>
        <taxon>Pseudomonadati</taxon>
        <taxon>Pseudomonadota</taxon>
        <taxon>Alphaproteobacteria</taxon>
        <taxon>Sphingomonadales</taxon>
        <taxon>Erythrobacteraceae</taxon>
        <taxon>Qipengyuania</taxon>
    </lineage>
</organism>
<comment type="caution">
    <text evidence="3">The sequence shown here is derived from an EMBL/GenBank/DDBJ whole genome shotgun (WGS) entry which is preliminary data.</text>
</comment>
<accession>A0A844Y530</accession>
<gene>
    <name evidence="3" type="ORF">GRI47_04335</name>
</gene>
<evidence type="ECO:0000259" key="2">
    <source>
        <dbReference type="Pfam" id="PF04909"/>
    </source>
</evidence>
<dbReference type="PANTHER" id="PTHR43569:SF1">
    <property type="entry name" value="BLL3371 PROTEIN"/>
    <property type="match status" value="1"/>
</dbReference>
<evidence type="ECO:0000313" key="4">
    <source>
        <dbReference type="Proteomes" id="UP000430272"/>
    </source>
</evidence>
<dbReference type="InterPro" id="IPR032466">
    <property type="entry name" value="Metal_Hydrolase"/>
</dbReference>
<evidence type="ECO:0000256" key="1">
    <source>
        <dbReference type="ARBA" id="ARBA00038310"/>
    </source>
</evidence>
<keyword evidence="3" id="KW-0378">Hydrolase</keyword>
<dbReference type="GO" id="GO:0016787">
    <property type="term" value="F:hydrolase activity"/>
    <property type="evidence" value="ECO:0007669"/>
    <property type="project" value="UniProtKB-KW"/>
</dbReference>
<dbReference type="PANTHER" id="PTHR43569">
    <property type="entry name" value="AMIDOHYDROLASE"/>
    <property type="match status" value="1"/>
</dbReference>
<comment type="similarity">
    <text evidence="1">Belongs to the metallo-dependent hydrolases superfamily.</text>
</comment>
<dbReference type="OrthoDB" id="9787654at2"/>
<dbReference type="InterPro" id="IPR052350">
    <property type="entry name" value="Metallo-dep_Lactonases"/>
</dbReference>
<dbReference type="AlphaFoldDB" id="A0A844Y530"/>
<dbReference type="RefSeq" id="WP_160660116.1">
    <property type="nucleotide sequence ID" value="NZ_BAABDV010000001.1"/>
</dbReference>
<proteinExistence type="inferred from homology"/>
<dbReference type="InterPro" id="IPR006680">
    <property type="entry name" value="Amidohydro-rel"/>
</dbReference>
<protein>
    <submittedName>
        <fullName evidence="3">Amidohydrolase family protein</fullName>
    </submittedName>
</protein>
<name>A0A844Y530_9SPHN</name>
<dbReference type="Gene3D" id="3.20.20.140">
    <property type="entry name" value="Metal-dependent hydrolases"/>
    <property type="match status" value="1"/>
</dbReference>
<evidence type="ECO:0000313" key="3">
    <source>
        <dbReference type="EMBL" id="MXO53234.1"/>
    </source>
</evidence>
<reference evidence="3 4" key="1">
    <citation type="submission" date="2019-12" db="EMBL/GenBank/DDBJ databases">
        <title>Genomic-based taxomic classification of the family Erythrobacteraceae.</title>
        <authorList>
            <person name="Xu L."/>
        </authorList>
    </citation>
    <scope>NUCLEOTIDE SEQUENCE [LARGE SCALE GENOMIC DNA]</scope>
    <source>
        <strain evidence="3 4">JCM 17468</strain>
    </source>
</reference>
<dbReference type="SUPFAM" id="SSF51556">
    <property type="entry name" value="Metallo-dependent hydrolases"/>
    <property type="match status" value="1"/>
</dbReference>
<dbReference type="Proteomes" id="UP000430272">
    <property type="component" value="Unassembled WGS sequence"/>
</dbReference>
<dbReference type="EMBL" id="WTYD01000001">
    <property type="protein sequence ID" value="MXO53234.1"/>
    <property type="molecule type" value="Genomic_DNA"/>
</dbReference>
<keyword evidence="4" id="KW-1185">Reference proteome</keyword>